<gene>
    <name evidence="11" type="ORF">SAMN05444142_106118</name>
</gene>
<evidence type="ECO:0000256" key="1">
    <source>
        <dbReference type="ARBA" id="ARBA00002254"/>
    </source>
</evidence>
<dbReference type="GO" id="GO:0009425">
    <property type="term" value="C:bacterial-type flagellum basal body"/>
    <property type="evidence" value="ECO:0007669"/>
    <property type="project" value="InterPro"/>
</dbReference>
<dbReference type="Pfam" id="PF03748">
    <property type="entry name" value="FliL"/>
    <property type="match status" value="1"/>
</dbReference>
<keyword evidence="9 10" id="KW-0472">Membrane</keyword>
<dbReference type="OrthoDB" id="7864548at2"/>
<evidence type="ECO:0000313" key="11">
    <source>
        <dbReference type="EMBL" id="SHK54130.1"/>
    </source>
</evidence>
<sequence>MRKILPILLILIGIGGGIGAGLLLRPDPAAKAALPECAPVEIARDDHDGHDTPDLPEYIKLNNQFVIPIVDHDRVASMVVLSISLEANPGKREEVFSREPKLRDIFLQVLFDHANVGGFRGTFTTAGNMGTLRGALLDAAQGVMGHDVTDVLITDIARQDV</sequence>
<dbReference type="InterPro" id="IPR005503">
    <property type="entry name" value="FliL"/>
</dbReference>
<keyword evidence="5 10" id="KW-0145">Chemotaxis</keyword>
<comment type="similarity">
    <text evidence="3 10">Belongs to the FliL family.</text>
</comment>
<dbReference type="AlphaFoldDB" id="A0A1H0ED88"/>
<evidence type="ECO:0000256" key="4">
    <source>
        <dbReference type="ARBA" id="ARBA00022475"/>
    </source>
</evidence>
<evidence type="ECO:0000256" key="8">
    <source>
        <dbReference type="ARBA" id="ARBA00022989"/>
    </source>
</evidence>
<evidence type="ECO:0000256" key="5">
    <source>
        <dbReference type="ARBA" id="ARBA00022500"/>
    </source>
</evidence>
<keyword evidence="7 10" id="KW-0283">Flagellar rotation</keyword>
<keyword evidence="8" id="KW-1133">Transmembrane helix</keyword>
<keyword evidence="11" id="KW-0282">Flagellum</keyword>
<dbReference type="GO" id="GO:0006935">
    <property type="term" value="P:chemotaxis"/>
    <property type="evidence" value="ECO:0007669"/>
    <property type="project" value="UniProtKB-KW"/>
</dbReference>
<keyword evidence="10" id="KW-0997">Cell inner membrane</keyword>
<comment type="function">
    <text evidence="1 10">Controls the rotational direction of flagella during chemotaxis.</text>
</comment>
<evidence type="ECO:0000256" key="9">
    <source>
        <dbReference type="ARBA" id="ARBA00023136"/>
    </source>
</evidence>
<evidence type="ECO:0000256" key="2">
    <source>
        <dbReference type="ARBA" id="ARBA00004162"/>
    </source>
</evidence>
<evidence type="ECO:0000256" key="3">
    <source>
        <dbReference type="ARBA" id="ARBA00008281"/>
    </source>
</evidence>
<reference evidence="11 12" key="1">
    <citation type="submission" date="2016-11" db="EMBL/GenBank/DDBJ databases">
        <authorList>
            <person name="Varghese N."/>
            <person name="Submissions S."/>
        </authorList>
    </citation>
    <scope>NUCLEOTIDE SEQUENCE [LARGE SCALE GENOMIC DNA]</scope>
    <source>
        <strain evidence="11 12">DSM 29620</strain>
    </source>
</reference>
<dbReference type="GO" id="GO:0005886">
    <property type="term" value="C:plasma membrane"/>
    <property type="evidence" value="ECO:0007669"/>
    <property type="project" value="UniProtKB-SubCell"/>
</dbReference>
<keyword evidence="11" id="KW-0969">Cilium</keyword>
<keyword evidence="11" id="KW-0966">Cell projection</keyword>
<evidence type="ECO:0000256" key="7">
    <source>
        <dbReference type="ARBA" id="ARBA00022779"/>
    </source>
</evidence>
<evidence type="ECO:0000256" key="10">
    <source>
        <dbReference type="RuleBase" id="RU364125"/>
    </source>
</evidence>
<dbReference type="RefSeq" id="WP_149787292.1">
    <property type="nucleotide sequence ID" value="NZ_FNIO01000002.1"/>
</dbReference>
<proteinExistence type="inferred from homology"/>
<organism evidence="11 12">
    <name type="scientific">Lutimaribacter pacificus</name>
    <dbReference type="NCBI Taxonomy" id="391948"/>
    <lineage>
        <taxon>Bacteria</taxon>
        <taxon>Pseudomonadati</taxon>
        <taxon>Pseudomonadota</taxon>
        <taxon>Alphaproteobacteria</taxon>
        <taxon>Rhodobacterales</taxon>
        <taxon>Roseobacteraceae</taxon>
        <taxon>Lutimaribacter</taxon>
    </lineage>
</organism>
<comment type="subcellular location">
    <subcellularLocation>
        <location evidence="10">Cell inner membrane</location>
    </subcellularLocation>
    <subcellularLocation>
        <location evidence="2">Cell membrane</location>
        <topology evidence="2">Single-pass membrane protein</topology>
    </subcellularLocation>
</comment>
<evidence type="ECO:0000313" key="12">
    <source>
        <dbReference type="Proteomes" id="UP000324252"/>
    </source>
</evidence>
<keyword evidence="6" id="KW-0812">Transmembrane</keyword>
<protein>
    <recommendedName>
        <fullName evidence="10">Flagellar protein FliL</fullName>
    </recommendedName>
</protein>
<evidence type="ECO:0000256" key="6">
    <source>
        <dbReference type="ARBA" id="ARBA00022692"/>
    </source>
</evidence>
<keyword evidence="12" id="KW-1185">Reference proteome</keyword>
<accession>A0A1H0ED88</accession>
<dbReference type="Proteomes" id="UP000324252">
    <property type="component" value="Unassembled WGS sequence"/>
</dbReference>
<keyword evidence="4" id="KW-1003">Cell membrane</keyword>
<dbReference type="EMBL" id="FQZZ01000006">
    <property type="protein sequence ID" value="SHK54130.1"/>
    <property type="molecule type" value="Genomic_DNA"/>
</dbReference>
<dbReference type="GO" id="GO:0071973">
    <property type="term" value="P:bacterial-type flagellum-dependent cell motility"/>
    <property type="evidence" value="ECO:0007669"/>
    <property type="project" value="InterPro"/>
</dbReference>
<name>A0A1H0ED88_9RHOB</name>